<dbReference type="Gene3D" id="1.10.150.130">
    <property type="match status" value="1"/>
</dbReference>
<dbReference type="InterPro" id="IPR013762">
    <property type="entry name" value="Integrase-like_cat_sf"/>
</dbReference>
<dbReference type="GO" id="GO:0006310">
    <property type="term" value="P:DNA recombination"/>
    <property type="evidence" value="ECO:0007669"/>
    <property type="project" value="UniProtKB-KW"/>
</dbReference>
<feature type="domain" description="Tyr recombinase" evidence="5">
    <location>
        <begin position="179"/>
        <end position="353"/>
    </location>
</feature>
<evidence type="ECO:0000313" key="6">
    <source>
        <dbReference type="EMBL" id="RZT38387.1"/>
    </source>
</evidence>
<dbReference type="InterPro" id="IPR053876">
    <property type="entry name" value="Phage_int_M"/>
</dbReference>
<dbReference type="Gene3D" id="1.10.443.10">
    <property type="entry name" value="Intergrase catalytic core"/>
    <property type="match status" value="1"/>
</dbReference>
<keyword evidence="4" id="KW-0233">DNA recombination</keyword>
<dbReference type="GO" id="GO:0015074">
    <property type="term" value="P:DNA integration"/>
    <property type="evidence" value="ECO:0007669"/>
    <property type="project" value="UniProtKB-KW"/>
</dbReference>
<comment type="similarity">
    <text evidence="1">Belongs to the 'phage' integrase family.</text>
</comment>
<evidence type="ECO:0000313" key="7">
    <source>
        <dbReference type="Proteomes" id="UP000291078"/>
    </source>
</evidence>
<dbReference type="InterPro" id="IPR011010">
    <property type="entry name" value="DNA_brk_join_enz"/>
</dbReference>
<dbReference type="Pfam" id="PF22022">
    <property type="entry name" value="Phage_int_M"/>
    <property type="match status" value="1"/>
</dbReference>
<dbReference type="AlphaFoldDB" id="A0A4Q7RYE2"/>
<evidence type="ECO:0000256" key="2">
    <source>
        <dbReference type="ARBA" id="ARBA00022908"/>
    </source>
</evidence>
<reference evidence="6 7" key="1">
    <citation type="journal article" date="2015" name="Stand. Genomic Sci.">
        <title>Genomic Encyclopedia of Bacterial and Archaeal Type Strains, Phase III: the genomes of soil and plant-associated and newly described type strains.</title>
        <authorList>
            <person name="Whitman W.B."/>
            <person name="Woyke T."/>
            <person name="Klenk H.P."/>
            <person name="Zhou Y."/>
            <person name="Lilburn T.G."/>
            <person name="Beck B.J."/>
            <person name="De Vos P."/>
            <person name="Vandamme P."/>
            <person name="Eisen J.A."/>
            <person name="Garrity G."/>
            <person name="Hugenholtz P."/>
            <person name="Kyrpides N.C."/>
        </authorList>
    </citation>
    <scope>NUCLEOTIDE SEQUENCE [LARGE SCALE GENOMIC DNA]</scope>
    <source>
        <strain evidence="6 7">ASC-9842</strain>
    </source>
</reference>
<evidence type="ECO:0000256" key="1">
    <source>
        <dbReference type="ARBA" id="ARBA00008857"/>
    </source>
</evidence>
<sequence>MAKTALSPSCQQERRDPVLRQLIRITGKSGAESYSVRLGRRYGRKRVSIGDSRALTIDQARIEALRILSDPHGARTPLVNRLFSEWQDIAIANRKRSQKLDHTRFARYVEPYIGSVCVDSVTSEQVSTILVAASQTVADATRNRVLSLIKALFNFAVQRGYATKNPAHSFKSLQEVPRTIPEATPHLYLAVTKAIWILRKDAPLAGALVELLTLTGMRLNEARTLQWQQVDFTLGQVRLERTKAKPRFVPLNPNAQALLQSLQQQGVASAFVFPGKDGGKPMAIPHRRVKAAYQAAGLPADFCFHSLRHLFGKMAVGAGASPFEVKGLLGHSSLRMTERYAAASHEALALASRRSVAAFAAAAATAGAEL</sequence>
<evidence type="ECO:0000256" key="4">
    <source>
        <dbReference type="ARBA" id="ARBA00023172"/>
    </source>
</evidence>
<keyword evidence="7" id="KW-1185">Reference proteome</keyword>
<dbReference type="InterPro" id="IPR010998">
    <property type="entry name" value="Integrase_recombinase_N"/>
</dbReference>
<dbReference type="InterPro" id="IPR050808">
    <property type="entry name" value="Phage_Integrase"/>
</dbReference>
<keyword evidence="3" id="KW-0238">DNA-binding</keyword>
<dbReference type="SUPFAM" id="SSF56349">
    <property type="entry name" value="DNA breaking-rejoining enzymes"/>
    <property type="match status" value="1"/>
</dbReference>
<evidence type="ECO:0000256" key="3">
    <source>
        <dbReference type="ARBA" id="ARBA00023125"/>
    </source>
</evidence>
<accession>A0A4Q7RYE2</accession>
<proteinExistence type="inferred from homology"/>
<comment type="caution">
    <text evidence="6">The sequence shown here is derived from an EMBL/GenBank/DDBJ whole genome shotgun (WGS) entry which is preliminary data.</text>
</comment>
<organism evidence="6 7">
    <name type="scientific">Cupriavidus agavae</name>
    <dbReference type="NCBI Taxonomy" id="1001822"/>
    <lineage>
        <taxon>Bacteria</taxon>
        <taxon>Pseudomonadati</taxon>
        <taxon>Pseudomonadota</taxon>
        <taxon>Betaproteobacteria</taxon>
        <taxon>Burkholderiales</taxon>
        <taxon>Burkholderiaceae</taxon>
        <taxon>Cupriavidus</taxon>
    </lineage>
</organism>
<dbReference type="EMBL" id="SGXM01000003">
    <property type="protein sequence ID" value="RZT38387.1"/>
    <property type="molecule type" value="Genomic_DNA"/>
</dbReference>
<dbReference type="PROSITE" id="PS51898">
    <property type="entry name" value="TYR_RECOMBINASE"/>
    <property type="match status" value="1"/>
</dbReference>
<keyword evidence="2" id="KW-0229">DNA integration</keyword>
<name>A0A4Q7RYE2_9BURK</name>
<dbReference type="PANTHER" id="PTHR30629:SF2">
    <property type="entry name" value="PROPHAGE INTEGRASE INTS-RELATED"/>
    <property type="match status" value="1"/>
</dbReference>
<dbReference type="PANTHER" id="PTHR30629">
    <property type="entry name" value="PROPHAGE INTEGRASE"/>
    <property type="match status" value="1"/>
</dbReference>
<dbReference type="CDD" id="cd00796">
    <property type="entry name" value="INT_Rci_Hp1_C"/>
    <property type="match status" value="1"/>
</dbReference>
<evidence type="ECO:0000259" key="5">
    <source>
        <dbReference type="PROSITE" id="PS51898"/>
    </source>
</evidence>
<protein>
    <submittedName>
        <fullName evidence="6">Site-specific recombinase XerD</fullName>
    </submittedName>
</protein>
<dbReference type="InterPro" id="IPR002104">
    <property type="entry name" value="Integrase_catalytic"/>
</dbReference>
<gene>
    <name evidence="6" type="ORF">EV147_2853</name>
</gene>
<dbReference type="Pfam" id="PF00589">
    <property type="entry name" value="Phage_integrase"/>
    <property type="match status" value="1"/>
</dbReference>
<dbReference type="GO" id="GO:0003677">
    <property type="term" value="F:DNA binding"/>
    <property type="evidence" value="ECO:0007669"/>
    <property type="project" value="UniProtKB-KW"/>
</dbReference>
<dbReference type="Proteomes" id="UP000291078">
    <property type="component" value="Unassembled WGS sequence"/>
</dbReference>